<dbReference type="Proteomes" id="UP000603457">
    <property type="component" value="Unassembled WGS sequence"/>
</dbReference>
<dbReference type="EMBL" id="JACJTB010000002">
    <property type="protein sequence ID" value="MBD2593319.1"/>
    <property type="molecule type" value="Genomic_DNA"/>
</dbReference>
<proteinExistence type="predicted"/>
<keyword evidence="4" id="KW-1185">Reference proteome</keyword>
<feature type="chain" id="PRO_5047091754" description="Lipoprotein" evidence="2">
    <location>
        <begin position="22"/>
        <end position="350"/>
    </location>
</feature>
<keyword evidence="2" id="KW-0732">Signal</keyword>
<evidence type="ECO:0000313" key="3">
    <source>
        <dbReference type="EMBL" id="MBD2593319.1"/>
    </source>
</evidence>
<sequence>MKLCGYTIAGTLVTILVGAIANGCTSFATSNVQQSKSLNPPTTSQTENTSTATHQAQRPRTQNSVSKLNLQAGMPYQKAREQVLQQGWEPNLQGDAPNLQDTSVKELYDFGYTEVKDCSGTGVGACRFEFTNQAGELLWISATIADRSNTERVVWHWSIEKNINVHQQTSQSSRPEKPPFIGTRLFNFLGGSGTGQSIAIAPDGTTIVKLQGTFESSIQYHGKFSNPIILQDGSGLGLLFKDGKVYSLAANGQIAKGCKGDETVCESSLIANTSAPIKPGFYVLGGTDQGLEVKGEQYRYYDEAGNQEWRPISELNYIQENLIFDGQNYWCIPPRSEAGVCTENGWMPVR</sequence>
<gene>
    <name evidence="3" type="ORF">H6G74_03125</name>
</gene>
<evidence type="ECO:0008006" key="5">
    <source>
        <dbReference type="Google" id="ProtNLM"/>
    </source>
</evidence>
<feature type="region of interest" description="Disordered" evidence="1">
    <location>
        <begin position="32"/>
        <end position="63"/>
    </location>
</feature>
<feature type="compositionally biased region" description="Low complexity" evidence="1">
    <location>
        <begin position="39"/>
        <end position="53"/>
    </location>
</feature>
<reference evidence="3 4" key="1">
    <citation type="journal article" date="2020" name="ISME J.">
        <title>Comparative genomics reveals insights into cyanobacterial evolution and habitat adaptation.</title>
        <authorList>
            <person name="Chen M.Y."/>
            <person name="Teng W.K."/>
            <person name="Zhao L."/>
            <person name="Hu C.X."/>
            <person name="Zhou Y.K."/>
            <person name="Han B.P."/>
            <person name="Song L.R."/>
            <person name="Shu W.S."/>
        </authorList>
    </citation>
    <scope>NUCLEOTIDE SEQUENCE [LARGE SCALE GENOMIC DNA]</scope>
    <source>
        <strain evidence="3 4">FACHB-130</strain>
    </source>
</reference>
<organism evidence="3 4">
    <name type="scientific">Nostoc spongiaeforme FACHB-130</name>
    <dbReference type="NCBI Taxonomy" id="1357510"/>
    <lineage>
        <taxon>Bacteria</taxon>
        <taxon>Bacillati</taxon>
        <taxon>Cyanobacteriota</taxon>
        <taxon>Cyanophyceae</taxon>
        <taxon>Nostocales</taxon>
        <taxon>Nostocaceae</taxon>
        <taxon>Nostoc</taxon>
    </lineage>
</organism>
<evidence type="ECO:0000256" key="1">
    <source>
        <dbReference type="SAM" id="MobiDB-lite"/>
    </source>
</evidence>
<dbReference type="RefSeq" id="WP_190966265.1">
    <property type="nucleotide sequence ID" value="NZ_JACJTB010000002.1"/>
</dbReference>
<feature type="signal peptide" evidence="2">
    <location>
        <begin position="1"/>
        <end position="21"/>
    </location>
</feature>
<feature type="compositionally biased region" description="Polar residues" evidence="1">
    <location>
        <begin position="54"/>
        <end position="63"/>
    </location>
</feature>
<evidence type="ECO:0000256" key="2">
    <source>
        <dbReference type="SAM" id="SignalP"/>
    </source>
</evidence>
<evidence type="ECO:0000313" key="4">
    <source>
        <dbReference type="Proteomes" id="UP000603457"/>
    </source>
</evidence>
<comment type="caution">
    <text evidence="3">The sequence shown here is derived from an EMBL/GenBank/DDBJ whole genome shotgun (WGS) entry which is preliminary data.</text>
</comment>
<name>A0ABR8FQ75_9NOSO</name>
<accession>A0ABR8FQ75</accession>
<protein>
    <recommendedName>
        <fullName evidence="5">Lipoprotein</fullName>
    </recommendedName>
</protein>